<feature type="compositionally biased region" description="Low complexity" evidence="1">
    <location>
        <begin position="209"/>
        <end position="220"/>
    </location>
</feature>
<evidence type="ECO:0000313" key="4">
    <source>
        <dbReference type="Proteomes" id="UP000077143"/>
    </source>
</evidence>
<feature type="transmembrane region" description="Helical" evidence="2">
    <location>
        <begin position="21"/>
        <end position="38"/>
    </location>
</feature>
<evidence type="ECO:0000256" key="2">
    <source>
        <dbReference type="SAM" id="Phobius"/>
    </source>
</evidence>
<gene>
    <name evidence="3" type="ORF">A7U43_28265</name>
</gene>
<name>A0A172UX45_9MYCO</name>
<accession>A0A172UX45</accession>
<evidence type="ECO:0000313" key="3">
    <source>
        <dbReference type="EMBL" id="ANE83414.1"/>
    </source>
</evidence>
<geneLocation type="plasmid" evidence="4">
    <name>pmyc1</name>
</geneLocation>
<keyword evidence="2" id="KW-0472">Membrane</keyword>
<dbReference type="Proteomes" id="UP000077143">
    <property type="component" value="Plasmid pMYC1"/>
</dbReference>
<feature type="region of interest" description="Disordered" evidence="1">
    <location>
        <begin position="190"/>
        <end position="220"/>
    </location>
</feature>
<dbReference type="RefSeq" id="WP_068004140.1">
    <property type="nucleotide sequence ID" value="NZ_CP015597.1"/>
</dbReference>
<keyword evidence="2" id="KW-1133">Transmembrane helix</keyword>
<dbReference type="KEGG" id="madi:A7U43_28265"/>
<dbReference type="AlphaFoldDB" id="A0A172UX45"/>
<reference evidence="3 4" key="1">
    <citation type="submission" date="2016-05" db="EMBL/GenBank/DDBJ databases">
        <title>Complete genome sequence of a phthalic acid esters degrading Mycobacterium sp. YC-RL4.</title>
        <authorList>
            <person name="Ren L."/>
            <person name="Fan S."/>
            <person name="Ruth N."/>
            <person name="Jia Y."/>
            <person name="Wang J."/>
            <person name="Qiao C."/>
        </authorList>
    </citation>
    <scope>NUCLEOTIDE SEQUENCE [LARGE SCALE GENOMIC DNA]</scope>
    <source>
        <strain evidence="3 4">YC-RL4</strain>
        <plasmid evidence="4">pmyc1</plasmid>
    </source>
</reference>
<organism evidence="3 4">
    <name type="scientific">Mycobacterium adipatum</name>
    <dbReference type="NCBI Taxonomy" id="1682113"/>
    <lineage>
        <taxon>Bacteria</taxon>
        <taxon>Bacillati</taxon>
        <taxon>Actinomycetota</taxon>
        <taxon>Actinomycetes</taxon>
        <taxon>Mycobacteriales</taxon>
        <taxon>Mycobacteriaceae</taxon>
        <taxon>Mycobacterium</taxon>
    </lineage>
</organism>
<keyword evidence="4" id="KW-1185">Reference proteome</keyword>
<feature type="compositionally biased region" description="Pro residues" evidence="1">
    <location>
        <begin position="192"/>
        <end position="208"/>
    </location>
</feature>
<protein>
    <submittedName>
        <fullName evidence="3">Uncharacterized protein</fullName>
    </submittedName>
</protein>
<evidence type="ECO:0000256" key="1">
    <source>
        <dbReference type="SAM" id="MobiDB-lite"/>
    </source>
</evidence>
<sequence length="232" mass="24825">MRQRWAMLRYRWRRVPTRTRMGALIAAVAIAGLTWQYYSVEDVAPNAEQQVAPGEIDHEGHDHGPEDGHAHGEYQPDPSELPPPPDFSPEAARVIAERFASNFASPNGNRDDWLARIAPDVMPELLDQYRLTDIRNVPQASVAKVDGPLAADPILPTFQVAYSDGSAVEITLEMAVDGWKISTVVPVQAQAPSPPAAPADPAQPPAAPAPSSETVAPTSAIPGAIPISLAAP</sequence>
<proteinExistence type="predicted"/>
<keyword evidence="2" id="KW-0812">Transmembrane</keyword>
<feature type="compositionally biased region" description="Basic and acidic residues" evidence="1">
    <location>
        <begin position="55"/>
        <end position="74"/>
    </location>
</feature>
<dbReference type="OrthoDB" id="4721425at2"/>
<feature type="region of interest" description="Disordered" evidence="1">
    <location>
        <begin position="55"/>
        <end position="89"/>
    </location>
</feature>
<keyword evidence="3" id="KW-0614">Plasmid</keyword>
<dbReference type="EMBL" id="CP015597">
    <property type="protein sequence ID" value="ANE83414.1"/>
    <property type="molecule type" value="Genomic_DNA"/>
</dbReference>